<evidence type="ECO:0000256" key="1">
    <source>
        <dbReference type="SAM" id="MobiDB-lite"/>
    </source>
</evidence>
<feature type="region of interest" description="Disordered" evidence="1">
    <location>
        <begin position="145"/>
        <end position="216"/>
    </location>
</feature>
<protein>
    <submittedName>
        <fullName evidence="2">Uncharacterized protein</fullName>
    </submittedName>
</protein>
<keyword evidence="3" id="KW-1185">Reference proteome</keyword>
<feature type="region of interest" description="Disordered" evidence="1">
    <location>
        <begin position="46"/>
        <end position="88"/>
    </location>
</feature>
<gene>
    <name evidence="2" type="ORF">BU23DRAFT_306103</name>
</gene>
<dbReference type="AlphaFoldDB" id="A0A6A5USF0"/>
<proteinExistence type="predicted"/>
<feature type="compositionally biased region" description="Basic residues" evidence="1">
    <location>
        <begin position="152"/>
        <end position="169"/>
    </location>
</feature>
<dbReference type="EMBL" id="ML976739">
    <property type="protein sequence ID" value="KAF1966899.1"/>
    <property type="molecule type" value="Genomic_DNA"/>
</dbReference>
<dbReference type="Proteomes" id="UP000800036">
    <property type="component" value="Unassembled WGS sequence"/>
</dbReference>
<organism evidence="2 3">
    <name type="scientific">Bimuria novae-zelandiae CBS 107.79</name>
    <dbReference type="NCBI Taxonomy" id="1447943"/>
    <lineage>
        <taxon>Eukaryota</taxon>
        <taxon>Fungi</taxon>
        <taxon>Dikarya</taxon>
        <taxon>Ascomycota</taxon>
        <taxon>Pezizomycotina</taxon>
        <taxon>Dothideomycetes</taxon>
        <taxon>Pleosporomycetidae</taxon>
        <taxon>Pleosporales</taxon>
        <taxon>Massarineae</taxon>
        <taxon>Didymosphaeriaceae</taxon>
        <taxon>Bimuria</taxon>
    </lineage>
</organism>
<reference evidence="2" key="1">
    <citation type="journal article" date="2020" name="Stud. Mycol.">
        <title>101 Dothideomycetes genomes: a test case for predicting lifestyles and emergence of pathogens.</title>
        <authorList>
            <person name="Haridas S."/>
            <person name="Albert R."/>
            <person name="Binder M."/>
            <person name="Bloem J."/>
            <person name="Labutti K."/>
            <person name="Salamov A."/>
            <person name="Andreopoulos B."/>
            <person name="Baker S."/>
            <person name="Barry K."/>
            <person name="Bills G."/>
            <person name="Bluhm B."/>
            <person name="Cannon C."/>
            <person name="Castanera R."/>
            <person name="Culley D."/>
            <person name="Daum C."/>
            <person name="Ezra D."/>
            <person name="Gonzalez J."/>
            <person name="Henrissat B."/>
            <person name="Kuo A."/>
            <person name="Liang C."/>
            <person name="Lipzen A."/>
            <person name="Lutzoni F."/>
            <person name="Magnuson J."/>
            <person name="Mondo S."/>
            <person name="Nolan M."/>
            <person name="Ohm R."/>
            <person name="Pangilinan J."/>
            <person name="Park H.-J."/>
            <person name="Ramirez L."/>
            <person name="Alfaro M."/>
            <person name="Sun H."/>
            <person name="Tritt A."/>
            <person name="Yoshinaga Y."/>
            <person name="Zwiers L.-H."/>
            <person name="Turgeon B."/>
            <person name="Goodwin S."/>
            <person name="Spatafora J."/>
            <person name="Crous P."/>
            <person name="Grigoriev I."/>
        </authorList>
    </citation>
    <scope>NUCLEOTIDE SEQUENCE</scope>
    <source>
        <strain evidence="2">CBS 107.79</strain>
    </source>
</reference>
<accession>A0A6A5USF0</accession>
<sequence length="231" mass="26887">MESSICARVATDVSFPFCIDTWVSMTEDCHRIVTFTIETSLVTTLTQRDRPQTAKSINQKSELRRNTMRASMSRINRDTHGTAKRRKQHLKGSWIVDWNRRGMVLGSILQGRREERHGKPCITGVTEHPRWRYWQVRRGLSSLSGGELEVQKKKKKKNAEEKRKRRKHMIGAGYYGKEEEQRDVYKRKRKGGKPGMDTTECGKARANKQVQQLGQKDSRLSYSTQAQWVYL</sequence>
<name>A0A6A5USF0_9PLEO</name>
<evidence type="ECO:0000313" key="3">
    <source>
        <dbReference type="Proteomes" id="UP000800036"/>
    </source>
</evidence>
<evidence type="ECO:0000313" key="2">
    <source>
        <dbReference type="EMBL" id="KAF1966899.1"/>
    </source>
</evidence>